<organism evidence="1 2">
    <name type="scientific">Trichostrongylus colubriformis</name>
    <name type="common">Black scour worm</name>
    <dbReference type="NCBI Taxonomy" id="6319"/>
    <lineage>
        <taxon>Eukaryota</taxon>
        <taxon>Metazoa</taxon>
        <taxon>Ecdysozoa</taxon>
        <taxon>Nematoda</taxon>
        <taxon>Chromadorea</taxon>
        <taxon>Rhabditida</taxon>
        <taxon>Rhabditina</taxon>
        <taxon>Rhabditomorpha</taxon>
        <taxon>Strongyloidea</taxon>
        <taxon>Trichostrongylidae</taxon>
        <taxon>Trichostrongylus</taxon>
    </lineage>
</organism>
<name>A0AAN8FC48_TRICO</name>
<evidence type="ECO:0000313" key="2">
    <source>
        <dbReference type="Proteomes" id="UP001331761"/>
    </source>
</evidence>
<comment type="caution">
    <text evidence="1">The sequence shown here is derived from an EMBL/GenBank/DDBJ whole genome shotgun (WGS) entry which is preliminary data.</text>
</comment>
<reference evidence="1 2" key="1">
    <citation type="submission" date="2019-10" db="EMBL/GenBank/DDBJ databases">
        <title>Assembly and Annotation for the nematode Trichostrongylus colubriformis.</title>
        <authorList>
            <person name="Martin J."/>
        </authorList>
    </citation>
    <scope>NUCLEOTIDE SEQUENCE [LARGE SCALE GENOMIC DNA]</scope>
    <source>
        <strain evidence="1">G859</strain>
        <tissue evidence="1">Whole worm</tissue>
    </source>
</reference>
<dbReference type="AlphaFoldDB" id="A0AAN8FC48"/>
<gene>
    <name evidence="1" type="ORF">GCK32_022430</name>
</gene>
<proteinExistence type="predicted"/>
<accession>A0AAN8FC48</accession>
<keyword evidence="2" id="KW-1185">Reference proteome</keyword>
<feature type="non-terminal residue" evidence="1">
    <location>
        <position position="1"/>
    </location>
</feature>
<protein>
    <submittedName>
        <fullName evidence="1">Uncharacterized protein</fullName>
    </submittedName>
</protein>
<sequence>GSLSARVTVRRIPLAHHLSLDLFEMQIEM</sequence>
<evidence type="ECO:0000313" key="1">
    <source>
        <dbReference type="EMBL" id="KAK5973434.1"/>
    </source>
</evidence>
<dbReference type="Proteomes" id="UP001331761">
    <property type="component" value="Unassembled WGS sequence"/>
</dbReference>
<dbReference type="EMBL" id="WIXE01015495">
    <property type="protein sequence ID" value="KAK5973434.1"/>
    <property type="molecule type" value="Genomic_DNA"/>
</dbReference>